<evidence type="ECO:0000313" key="2">
    <source>
        <dbReference type="EMBL" id="CAG8381603.1"/>
    </source>
</evidence>
<dbReference type="AlphaFoldDB" id="A0A9W4J6N0"/>
<name>A0A9W4J6N0_9EURO</name>
<reference evidence="2" key="1">
    <citation type="submission" date="2021-07" db="EMBL/GenBank/DDBJ databases">
        <authorList>
            <person name="Branca A.L. A."/>
        </authorList>
    </citation>
    <scope>NUCLEOTIDE SEQUENCE</scope>
</reference>
<evidence type="ECO:0000313" key="3">
    <source>
        <dbReference type="Proteomes" id="UP001152592"/>
    </source>
</evidence>
<feature type="chain" id="PRO_5040961190" description="Secreted protein" evidence="1">
    <location>
        <begin position="25"/>
        <end position="87"/>
    </location>
</feature>
<organism evidence="2 3">
    <name type="scientific">Penicillium salamii</name>
    <dbReference type="NCBI Taxonomy" id="1612424"/>
    <lineage>
        <taxon>Eukaryota</taxon>
        <taxon>Fungi</taxon>
        <taxon>Dikarya</taxon>
        <taxon>Ascomycota</taxon>
        <taxon>Pezizomycotina</taxon>
        <taxon>Eurotiomycetes</taxon>
        <taxon>Eurotiomycetidae</taxon>
        <taxon>Eurotiales</taxon>
        <taxon>Aspergillaceae</taxon>
        <taxon>Penicillium</taxon>
    </lineage>
</organism>
<feature type="signal peptide" evidence="1">
    <location>
        <begin position="1"/>
        <end position="24"/>
    </location>
</feature>
<keyword evidence="1" id="KW-0732">Signal</keyword>
<proteinExistence type="predicted"/>
<dbReference type="Proteomes" id="UP001152592">
    <property type="component" value="Unassembled WGS sequence"/>
</dbReference>
<gene>
    <name evidence="2" type="ORF">PSALAMII_LOCUS5759</name>
</gene>
<evidence type="ECO:0008006" key="4">
    <source>
        <dbReference type="Google" id="ProtNLM"/>
    </source>
</evidence>
<comment type="caution">
    <text evidence="2">The sequence shown here is derived from an EMBL/GenBank/DDBJ whole genome shotgun (WGS) entry which is preliminary data.</text>
</comment>
<accession>A0A9W4J6N0</accession>
<evidence type="ECO:0000256" key="1">
    <source>
        <dbReference type="SAM" id="SignalP"/>
    </source>
</evidence>
<dbReference type="EMBL" id="CAJVPD010000237">
    <property type="protein sequence ID" value="CAG8381603.1"/>
    <property type="molecule type" value="Genomic_DNA"/>
</dbReference>
<dbReference type="OrthoDB" id="274683at2759"/>
<protein>
    <recommendedName>
        <fullName evidence="4">Secreted protein</fullName>
    </recommendedName>
</protein>
<sequence>MSVFNLLILPRLLLCLWSPATVPALSVVCSPVPAMAYKFPRGGDFICFACFQSPEALGLGDFMTVMTEFLSAHRHLSIICTVQISHL</sequence>